<organism evidence="2 3">
    <name type="scientific">Branchiibius hedensis</name>
    <dbReference type="NCBI Taxonomy" id="672460"/>
    <lineage>
        <taxon>Bacteria</taxon>
        <taxon>Bacillati</taxon>
        <taxon>Actinomycetota</taxon>
        <taxon>Actinomycetes</taxon>
        <taxon>Micrococcales</taxon>
        <taxon>Dermacoccaceae</taxon>
        <taxon>Branchiibius</taxon>
    </lineage>
</organism>
<sequence>MRRVLTGTVLALQLVFAGILMRALFSAGLGWLVPGVAVGVAMLIALELRPRRQWIVLDANGLPATGRDADRYAQWRASLCVHERDAWDETLRQIVAQNKTDRRDEP</sequence>
<keyword evidence="1" id="KW-1133">Transmembrane helix</keyword>
<evidence type="ECO:0000313" key="3">
    <source>
        <dbReference type="Proteomes" id="UP000250028"/>
    </source>
</evidence>
<keyword evidence="1" id="KW-0472">Membrane</keyword>
<evidence type="ECO:0000313" key="2">
    <source>
        <dbReference type="EMBL" id="SSA58993.1"/>
    </source>
</evidence>
<name>A0A2Y9BMR7_9MICO</name>
<protein>
    <submittedName>
        <fullName evidence="2">Uncharacterized protein</fullName>
    </submittedName>
</protein>
<dbReference type="Proteomes" id="UP000250028">
    <property type="component" value="Unassembled WGS sequence"/>
</dbReference>
<feature type="transmembrane region" description="Helical" evidence="1">
    <location>
        <begin position="27"/>
        <end position="46"/>
    </location>
</feature>
<proteinExistence type="predicted"/>
<dbReference type="AlphaFoldDB" id="A0A2Y9BMR7"/>
<keyword evidence="3" id="KW-1185">Reference proteome</keyword>
<gene>
    <name evidence="2" type="ORF">SAMN04489750_3798</name>
</gene>
<accession>A0A2Y9BMR7</accession>
<evidence type="ECO:0000256" key="1">
    <source>
        <dbReference type="SAM" id="Phobius"/>
    </source>
</evidence>
<dbReference type="EMBL" id="UESZ01000002">
    <property type="protein sequence ID" value="SSA58993.1"/>
    <property type="molecule type" value="Genomic_DNA"/>
</dbReference>
<reference evidence="3" key="1">
    <citation type="submission" date="2016-10" db="EMBL/GenBank/DDBJ databases">
        <authorList>
            <person name="Varghese N."/>
            <person name="Submissions S."/>
        </authorList>
    </citation>
    <scope>NUCLEOTIDE SEQUENCE [LARGE SCALE GENOMIC DNA]</scope>
    <source>
        <strain evidence="3">DSM 22951</strain>
    </source>
</reference>
<keyword evidence="1" id="KW-0812">Transmembrane</keyword>